<accession>A0A699YWD8</accession>
<dbReference type="InterPro" id="IPR018490">
    <property type="entry name" value="cNMP-bd_dom_sf"/>
</dbReference>
<dbReference type="PROSITE" id="PS50042">
    <property type="entry name" value="CNMP_BINDING_3"/>
    <property type="match status" value="1"/>
</dbReference>
<dbReference type="EMBL" id="BLLF01000349">
    <property type="protein sequence ID" value="GFH10809.1"/>
    <property type="molecule type" value="Genomic_DNA"/>
</dbReference>
<keyword evidence="4" id="KW-1185">Reference proteome</keyword>
<proteinExistence type="predicted"/>
<gene>
    <name evidence="3" type="ORF">HaLaN_06192</name>
</gene>
<evidence type="ECO:0000259" key="2">
    <source>
        <dbReference type="PROSITE" id="PS50042"/>
    </source>
</evidence>
<name>A0A699YWD8_HAELA</name>
<dbReference type="InterPro" id="IPR014710">
    <property type="entry name" value="RmlC-like_jellyroll"/>
</dbReference>
<protein>
    <submittedName>
        <fullName evidence="3">Cyclic nucleotide-binding domain-containing protein</fullName>
    </submittedName>
</protein>
<organism evidence="3 4">
    <name type="scientific">Haematococcus lacustris</name>
    <name type="common">Green alga</name>
    <name type="synonym">Haematococcus pluvialis</name>
    <dbReference type="NCBI Taxonomy" id="44745"/>
    <lineage>
        <taxon>Eukaryota</taxon>
        <taxon>Viridiplantae</taxon>
        <taxon>Chlorophyta</taxon>
        <taxon>core chlorophytes</taxon>
        <taxon>Chlorophyceae</taxon>
        <taxon>CS clade</taxon>
        <taxon>Chlamydomonadales</taxon>
        <taxon>Haematococcaceae</taxon>
        <taxon>Haematococcus</taxon>
    </lineage>
</organism>
<evidence type="ECO:0000313" key="4">
    <source>
        <dbReference type="Proteomes" id="UP000485058"/>
    </source>
</evidence>
<dbReference type="Gene3D" id="2.60.120.10">
    <property type="entry name" value="Jelly Rolls"/>
    <property type="match status" value="1"/>
</dbReference>
<feature type="domain" description="Cyclic nucleotide-binding" evidence="2">
    <location>
        <begin position="1"/>
        <end position="34"/>
    </location>
</feature>
<comment type="caution">
    <text evidence="3">The sequence shown here is derived from an EMBL/GenBank/DDBJ whole genome shotgun (WGS) entry which is preliminary data.</text>
</comment>
<dbReference type="SUPFAM" id="SSF51206">
    <property type="entry name" value="cAMP-binding domain-like"/>
    <property type="match status" value="1"/>
</dbReference>
<feature type="region of interest" description="Disordered" evidence="1">
    <location>
        <begin position="59"/>
        <end position="86"/>
    </location>
</feature>
<dbReference type="AlphaFoldDB" id="A0A699YWD8"/>
<dbReference type="Proteomes" id="UP000485058">
    <property type="component" value="Unassembled WGS sequence"/>
</dbReference>
<evidence type="ECO:0000256" key="1">
    <source>
        <dbReference type="SAM" id="MobiDB-lite"/>
    </source>
</evidence>
<sequence>MLSMLAQGGFFGELALLATARRTAHCTALQNCDLSLLMAGDLVAAMRDFPDSAALTAGTVGEQSRQTVAPAHLRKLNPDAANNMDR</sequence>
<reference evidence="3 4" key="1">
    <citation type="submission" date="2020-02" db="EMBL/GenBank/DDBJ databases">
        <title>Draft genome sequence of Haematococcus lacustris strain NIES-144.</title>
        <authorList>
            <person name="Morimoto D."/>
            <person name="Nakagawa S."/>
            <person name="Yoshida T."/>
            <person name="Sawayama S."/>
        </authorList>
    </citation>
    <scope>NUCLEOTIDE SEQUENCE [LARGE SCALE GENOMIC DNA]</scope>
    <source>
        <strain evidence="3 4">NIES-144</strain>
    </source>
</reference>
<evidence type="ECO:0000313" key="3">
    <source>
        <dbReference type="EMBL" id="GFH10809.1"/>
    </source>
</evidence>
<dbReference type="InterPro" id="IPR000595">
    <property type="entry name" value="cNMP-bd_dom"/>
</dbReference>